<dbReference type="AlphaFoldDB" id="A0A427A934"/>
<feature type="non-terminal residue" evidence="1">
    <location>
        <position position="111"/>
    </location>
</feature>
<dbReference type="Proteomes" id="UP000287651">
    <property type="component" value="Unassembled WGS sequence"/>
</dbReference>
<gene>
    <name evidence="1" type="ORF">B296_00034211</name>
</gene>
<proteinExistence type="predicted"/>
<evidence type="ECO:0000313" key="2">
    <source>
        <dbReference type="Proteomes" id="UP000287651"/>
    </source>
</evidence>
<organism evidence="1 2">
    <name type="scientific">Ensete ventricosum</name>
    <name type="common">Abyssinian banana</name>
    <name type="synonym">Musa ensete</name>
    <dbReference type="NCBI Taxonomy" id="4639"/>
    <lineage>
        <taxon>Eukaryota</taxon>
        <taxon>Viridiplantae</taxon>
        <taxon>Streptophyta</taxon>
        <taxon>Embryophyta</taxon>
        <taxon>Tracheophyta</taxon>
        <taxon>Spermatophyta</taxon>
        <taxon>Magnoliopsida</taxon>
        <taxon>Liliopsida</taxon>
        <taxon>Zingiberales</taxon>
        <taxon>Musaceae</taxon>
        <taxon>Ensete</taxon>
    </lineage>
</organism>
<name>A0A427A934_ENSVE</name>
<sequence length="111" mass="12609">MGTARTSQYIPVRQYISMQTAHYRAVPPIRAISARNRPITVDFNCCGPLSGGISRGRRKKREKKRENLEIQHRSPSMILMRRLQGRSLGFAGCFFSPCGNVSPRGEKERDD</sequence>
<reference evidence="1 2" key="1">
    <citation type="journal article" date="2014" name="Agronomy (Basel)">
        <title>A Draft Genome Sequence for Ensete ventricosum, the Drought-Tolerant Tree Against Hunger.</title>
        <authorList>
            <person name="Harrison J."/>
            <person name="Moore K.A."/>
            <person name="Paszkiewicz K."/>
            <person name="Jones T."/>
            <person name="Grant M."/>
            <person name="Ambacheew D."/>
            <person name="Muzemil S."/>
            <person name="Studholme D.J."/>
        </authorList>
    </citation>
    <scope>NUCLEOTIDE SEQUENCE [LARGE SCALE GENOMIC DNA]</scope>
</reference>
<comment type="caution">
    <text evidence="1">The sequence shown here is derived from an EMBL/GenBank/DDBJ whole genome shotgun (WGS) entry which is preliminary data.</text>
</comment>
<evidence type="ECO:0000313" key="1">
    <source>
        <dbReference type="EMBL" id="RRT72736.1"/>
    </source>
</evidence>
<accession>A0A427A934</accession>
<dbReference type="EMBL" id="AMZH03003306">
    <property type="protein sequence ID" value="RRT72736.1"/>
    <property type="molecule type" value="Genomic_DNA"/>
</dbReference>
<protein>
    <submittedName>
        <fullName evidence="1">Uncharacterized protein</fullName>
    </submittedName>
</protein>